<gene>
    <name evidence="2" type="ORF">AOC05_02395</name>
</gene>
<dbReference type="EMBL" id="CP012677">
    <property type="protein sequence ID" value="ALE91467.1"/>
    <property type="molecule type" value="Genomic_DNA"/>
</dbReference>
<dbReference type="SUPFAM" id="SSF55729">
    <property type="entry name" value="Acyl-CoA N-acyltransferases (Nat)"/>
    <property type="match status" value="1"/>
</dbReference>
<dbReference type="KEGG" id="aaq:AOC05_02395"/>
<sequence length="166" mass="17935">MIIRREKPADRPEIFALIEQVFPEPVEAKLLRELFASREYLPELSIVAESESGEILGHVISTRGWVGESPALGLGPIGVLSAYQQQGVGSALMQASIDTANAAGEPVVLLLGSTDYYPRFGFVPADSVGIISPDPSWGSHFMALPLAGFHTGIRGHFKYAEPFNNL</sequence>
<dbReference type="PATRIC" id="fig|656366.3.peg.537"/>
<dbReference type="Gene3D" id="3.40.630.30">
    <property type="match status" value="1"/>
</dbReference>
<evidence type="ECO:0000313" key="3">
    <source>
        <dbReference type="Proteomes" id="UP000062833"/>
    </source>
</evidence>
<accession>A0A0M4QE51</accession>
<dbReference type="AlphaFoldDB" id="A0A0M4QE51"/>
<dbReference type="InterPro" id="IPR016181">
    <property type="entry name" value="Acyl_CoA_acyltransferase"/>
</dbReference>
<dbReference type="RefSeq" id="WP_062005381.1">
    <property type="nucleotide sequence ID" value="NZ_CP012677.1"/>
</dbReference>
<dbReference type="Proteomes" id="UP000062833">
    <property type="component" value="Chromosome"/>
</dbReference>
<dbReference type="OrthoDB" id="9797178at2"/>
<reference evidence="3" key="1">
    <citation type="submission" date="2015-09" db="EMBL/GenBank/DDBJ databases">
        <title>Complete genome of Arthrobacter alpinus strain R3.8.</title>
        <authorList>
            <person name="See-Too W.S."/>
            <person name="Chan K.G."/>
        </authorList>
    </citation>
    <scope>NUCLEOTIDE SEQUENCE [LARGE SCALE GENOMIC DNA]</scope>
    <source>
        <strain evidence="3">R3.8</strain>
    </source>
</reference>
<dbReference type="InterPro" id="IPR000182">
    <property type="entry name" value="GNAT_dom"/>
</dbReference>
<evidence type="ECO:0000259" key="1">
    <source>
        <dbReference type="PROSITE" id="PS51186"/>
    </source>
</evidence>
<keyword evidence="3" id="KW-1185">Reference proteome</keyword>
<dbReference type="PROSITE" id="PS51186">
    <property type="entry name" value="GNAT"/>
    <property type="match status" value="1"/>
</dbReference>
<evidence type="ECO:0000313" key="2">
    <source>
        <dbReference type="EMBL" id="ALE91467.1"/>
    </source>
</evidence>
<dbReference type="CDD" id="cd04301">
    <property type="entry name" value="NAT_SF"/>
    <property type="match status" value="1"/>
</dbReference>
<proteinExistence type="predicted"/>
<organism evidence="2 3">
    <name type="scientific">Arthrobacter alpinus</name>
    <dbReference type="NCBI Taxonomy" id="656366"/>
    <lineage>
        <taxon>Bacteria</taxon>
        <taxon>Bacillati</taxon>
        <taxon>Actinomycetota</taxon>
        <taxon>Actinomycetes</taxon>
        <taxon>Micrococcales</taxon>
        <taxon>Micrococcaceae</taxon>
        <taxon>Arthrobacter</taxon>
    </lineage>
</organism>
<protein>
    <recommendedName>
        <fullName evidence="1">N-acetyltransferase domain-containing protein</fullName>
    </recommendedName>
</protein>
<dbReference type="GO" id="GO:0016747">
    <property type="term" value="F:acyltransferase activity, transferring groups other than amino-acyl groups"/>
    <property type="evidence" value="ECO:0007669"/>
    <property type="project" value="InterPro"/>
</dbReference>
<dbReference type="Pfam" id="PF00583">
    <property type="entry name" value="Acetyltransf_1"/>
    <property type="match status" value="1"/>
</dbReference>
<name>A0A0M4QE51_9MICC</name>
<feature type="domain" description="N-acetyltransferase" evidence="1">
    <location>
        <begin position="1"/>
        <end position="147"/>
    </location>
</feature>